<dbReference type="Gene3D" id="3.40.190.10">
    <property type="entry name" value="Periplasmic binding protein-like II"/>
    <property type="match status" value="2"/>
</dbReference>
<proteinExistence type="predicted"/>
<dbReference type="AlphaFoldDB" id="A0A1Q2CNK6"/>
<protein>
    <submittedName>
        <fullName evidence="4">ABC transporter substrate-binding protein</fullName>
    </submittedName>
</protein>
<evidence type="ECO:0000313" key="4">
    <source>
        <dbReference type="EMBL" id="AQP47640.1"/>
    </source>
</evidence>
<accession>A0A1Q2CNK6</accession>
<evidence type="ECO:0000259" key="3">
    <source>
        <dbReference type="SMART" id="SM00062"/>
    </source>
</evidence>
<evidence type="ECO:0000256" key="2">
    <source>
        <dbReference type="SAM" id="SignalP"/>
    </source>
</evidence>
<name>A0A1Q2CNK6_9ACTN</name>
<keyword evidence="5" id="KW-1185">Reference proteome</keyword>
<reference evidence="5" key="1">
    <citation type="submission" date="2017-02" db="EMBL/GenBank/DDBJ databases">
        <title>Tessaracoccus aquaemaris sp. nov., isolated from the intestine of a Korean rockfish, Sebastes schlegelii, in a marine aquaculture pond.</title>
        <authorList>
            <person name="Tak E.J."/>
            <person name="Bae J.-W."/>
        </authorList>
    </citation>
    <scope>NUCLEOTIDE SEQUENCE [LARGE SCALE GENOMIC DNA]</scope>
    <source>
        <strain evidence="5">NSG39</strain>
    </source>
</reference>
<dbReference type="Pfam" id="PF00497">
    <property type="entry name" value="SBP_bac_3"/>
    <property type="match status" value="1"/>
</dbReference>
<feature type="domain" description="Solute-binding protein family 3/N-terminal" evidence="3">
    <location>
        <begin position="62"/>
        <end position="289"/>
    </location>
</feature>
<keyword evidence="1 2" id="KW-0732">Signal</keyword>
<gene>
    <name evidence="4" type="ORF">BW730_09175</name>
</gene>
<dbReference type="CDD" id="cd01004">
    <property type="entry name" value="PBP2_MidA_like"/>
    <property type="match status" value="1"/>
</dbReference>
<dbReference type="KEGG" id="tes:BW730_09175"/>
<dbReference type="RefSeq" id="WP_077685967.1">
    <property type="nucleotide sequence ID" value="NZ_CP019606.1"/>
</dbReference>
<dbReference type="EMBL" id="CP019606">
    <property type="protein sequence ID" value="AQP47640.1"/>
    <property type="molecule type" value="Genomic_DNA"/>
</dbReference>
<evidence type="ECO:0000256" key="1">
    <source>
        <dbReference type="ARBA" id="ARBA00022729"/>
    </source>
</evidence>
<dbReference type="OrthoDB" id="9762169at2"/>
<feature type="chain" id="PRO_5012026643" evidence="2">
    <location>
        <begin position="24"/>
        <end position="302"/>
    </location>
</feature>
<dbReference type="InterPro" id="IPR001638">
    <property type="entry name" value="Solute-binding_3/MltF_N"/>
</dbReference>
<dbReference type="STRING" id="1332264.BW730_09175"/>
<dbReference type="PANTHER" id="PTHR35936:SF17">
    <property type="entry name" value="ARGININE-BINDING EXTRACELLULAR PROTEIN ARTP"/>
    <property type="match status" value="1"/>
</dbReference>
<sequence>MRRIFAVGLLAALALTACGGADTDPGTAGQADSTDRTYDVSGVKKVDDIAALLPQAVKDKGTLTVGASTDYAPAEFRADDLKTAIGYDVDLSKALGNVLGLKAEVVDGEFASLLPGIGTKYDIGISSFTITPERTASYNMVSYITVGSSYAVKSGNPEGFNPDEVCGTSIAVQTGTFQDEELAGFSKKCTNDGKEKIDILQYGRQSDATTNVVGGKAVAFYADSTVASYAAALTSGQMEVVGGIRDAAPQGIVVKQDDAAMTEAIQKAMQHLMDDGTWGKILDAWGIEADAALKTAELNPQG</sequence>
<feature type="signal peptide" evidence="2">
    <location>
        <begin position="1"/>
        <end position="23"/>
    </location>
</feature>
<dbReference type="PANTHER" id="PTHR35936">
    <property type="entry name" value="MEMBRANE-BOUND LYTIC MUREIN TRANSGLYCOSYLASE F"/>
    <property type="match status" value="1"/>
</dbReference>
<organism evidence="4 5">
    <name type="scientific">Tessaracoccus aquimaris</name>
    <dbReference type="NCBI Taxonomy" id="1332264"/>
    <lineage>
        <taxon>Bacteria</taxon>
        <taxon>Bacillati</taxon>
        <taxon>Actinomycetota</taxon>
        <taxon>Actinomycetes</taxon>
        <taxon>Propionibacteriales</taxon>
        <taxon>Propionibacteriaceae</taxon>
        <taxon>Tessaracoccus</taxon>
    </lineage>
</organism>
<dbReference type="PROSITE" id="PS51257">
    <property type="entry name" value="PROKAR_LIPOPROTEIN"/>
    <property type="match status" value="1"/>
</dbReference>
<evidence type="ECO:0000313" key="5">
    <source>
        <dbReference type="Proteomes" id="UP000188145"/>
    </source>
</evidence>
<dbReference type="SUPFAM" id="SSF53850">
    <property type="entry name" value="Periplasmic binding protein-like II"/>
    <property type="match status" value="1"/>
</dbReference>
<dbReference type="Proteomes" id="UP000188145">
    <property type="component" value="Chromosome"/>
</dbReference>
<dbReference type="SMART" id="SM00062">
    <property type="entry name" value="PBPb"/>
    <property type="match status" value="1"/>
</dbReference>